<dbReference type="eggNOG" id="COG1275">
    <property type="taxonomic scope" value="Bacteria"/>
</dbReference>
<dbReference type="InterPro" id="IPR052951">
    <property type="entry name" value="Tellurite_res_ion_channel"/>
</dbReference>
<evidence type="ECO:0000256" key="2">
    <source>
        <dbReference type="ARBA" id="ARBA00022692"/>
    </source>
</evidence>
<dbReference type="InterPro" id="IPR038665">
    <property type="entry name" value="Voltage-dep_anion_channel_sf"/>
</dbReference>
<feature type="transmembrane region" description="Helical" evidence="5">
    <location>
        <begin position="139"/>
        <end position="159"/>
    </location>
</feature>
<dbReference type="Proteomes" id="UP000000448">
    <property type="component" value="Chromosome"/>
</dbReference>
<proteinExistence type="predicted"/>
<feature type="transmembrane region" description="Helical" evidence="5">
    <location>
        <begin position="195"/>
        <end position="217"/>
    </location>
</feature>
<dbReference type="KEGG" id="nam:NAMH_0799"/>
<dbReference type="Gene3D" id="1.50.10.150">
    <property type="entry name" value="Voltage-dependent anion channel"/>
    <property type="match status" value="1"/>
</dbReference>
<keyword evidence="7" id="KW-1185">Reference proteome</keyword>
<evidence type="ECO:0000256" key="1">
    <source>
        <dbReference type="ARBA" id="ARBA00004141"/>
    </source>
</evidence>
<feature type="transmembrane region" description="Helical" evidence="5">
    <location>
        <begin position="165"/>
        <end position="183"/>
    </location>
</feature>
<dbReference type="Pfam" id="PF03595">
    <property type="entry name" value="SLAC1"/>
    <property type="match status" value="1"/>
</dbReference>
<dbReference type="PANTHER" id="PTHR37955:SF1">
    <property type="entry name" value="DEP DOMAIN-CONTAINING PROTEIN"/>
    <property type="match status" value="1"/>
</dbReference>
<keyword evidence="3 5" id="KW-1133">Transmembrane helix</keyword>
<comment type="subcellular location">
    <subcellularLocation>
        <location evidence="1">Membrane</location>
        <topology evidence="1">Multi-pass membrane protein</topology>
    </subcellularLocation>
</comment>
<reference evidence="6 7" key="1">
    <citation type="journal article" date="2009" name="PLoS Genet.">
        <title>Adaptations to submarine hydrothermal environments exemplified by the genome of Nautilia profundicola.</title>
        <authorList>
            <person name="Campbell B.J."/>
            <person name="Smith J.L."/>
            <person name="Hanson T.E."/>
            <person name="Klotz M.G."/>
            <person name="Stein L.Y."/>
            <person name="Lee C.K."/>
            <person name="Wu D."/>
            <person name="Robinson J.M."/>
            <person name="Khouri H.M."/>
            <person name="Eisen J.A."/>
            <person name="Cary S.C."/>
        </authorList>
    </citation>
    <scope>NUCLEOTIDE SEQUENCE [LARGE SCALE GENOMIC DNA]</scope>
    <source>
        <strain evidence="7">ATCC BAA-1463 / DSM 18972 / AmH</strain>
    </source>
</reference>
<feature type="transmembrane region" description="Helical" evidence="5">
    <location>
        <begin position="7"/>
        <end position="26"/>
    </location>
</feature>
<keyword evidence="2 5" id="KW-0812">Transmembrane</keyword>
<dbReference type="GO" id="GO:0046583">
    <property type="term" value="F:monoatomic cation efflux transmembrane transporter activity"/>
    <property type="evidence" value="ECO:0007669"/>
    <property type="project" value="TreeGrafter"/>
</dbReference>
<dbReference type="EMBL" id="CP001279">
    <property type="protein sequence ID" value="ACM92953.1"/>
    <property type="molecule type" value="Genomic_DNA"/>
</dbReference>
<accession>B9L994</accession>
<evidence type="ECO:0000256" key="3">
    <source>
        <dbReference type="ARBA" id="ARBA00022989"/>
    </source>
</evidence>
<dbReference type="RefSeq" id="WP_015902005.1">
    <property type="nucleotide sequence ID" value="NC_012115.1"/>
</dbReference>
<feature type="transmembrane region" description="Helical" evidence="5">
    <location>
        <begin position="106"/>
        <end position="127"/>
    </location>
</feature>
<dbReference type="PANTHER" id="PTHR37955">
    <property type="entry name" value="TELLURITE RESISTANCE PROTEIN TEHA"/>
    <property type="match status" value="1"/>
</dbReference>
<dbReference type="HOGENOM" id="CLU_044414_0_0_7"/>
<dbReference type="STRING" id="598659.NAMH_0799"/>
<dbReference type="GO" id="GO:0005886">
    <property type="term" value="C:plasma membrane"/>
    <property type="evidence" value="ECO:0007669"/>
    <property type="project" value="TreeGrafter"/>
</dbReference>
<feature type="transmembrane region" description="Helical" evidence="5">
    <location>
        <begin position="269"/>
        <end position="289"/>
    </location>
</feature>
<organism evidence="6 7">
    <name type="scientific">Nautilia profundicola (strain ATCC BAA-1463 / DSM 18972 / AmH)</name>
    <dbReference type="NCBI Taxonomy" id="598659"/>
    <lineage>
        <taxon>Bacteria</taxon>
        <taxon>Pseudomonadati</taxon>
        <taxon>Campylobacterota</taxon>
        <taxon>Epsilonproteobacteria</taxon>
        <taxon>Nautiliales</taxon>
        <taxon>Nautiliaceae</taxon>
        <taxon>Nautilia</taxon>
    </lineage>
</organism>
<dbReference type="CDD" id="cd09323">
    <property type="entry name" value="TDT_SLAC1_like"/>
    <property type="match status" value="1"/>
</dbReference>
<sequence length="348" mass="40035">MESRLKHFPAPLFAVVMGLTGLAIAYQKAAHFFGYPKIIGTSLVYFAIAVFTVFAVTYLFKLIKYPEVVKHEFSHPIRINFFPAISICLLLFSIALHKMSPTASKILWYIGAPLHLFFTLYVIRYWIVKNLEIHHSNPAWFIPIVGNVLVPITGVYYGGVEVAQFYFSIGIFFWVILFTIVLYRIIFHHQFPAKFLPTLFIFIAPAAVGFISYVKIAEGIAHITGGAVHTQYILFDFFAHFLYDVGLFFTFLVFFMFRLFVKVPYAITWWAYTFPMAAMTIASILNYHLNKVAIEKGIMKIDYVFGIQKDVLFYYLSNALLWFTTALIVYVAYKTIIAALKREICVPE</sequence>
<keyword evidence="4 5" id="KW-0472">Membrane</keyword>
<dbReference type="AlphaFoldDB" id="B9L994"/>
<feature type="transmembrane region" description="Helical" evidence="5">
    <location>
        <begin position="237"/>
        <end position="257"/>
    </location>
</feature>
<feature type="transmembrane region" description="Helical" evidence="5">
    <location>
        <begin position="81"/>
        <end position="100"/>
    </location>
</feature>
<evidence type="ECO:0000313" key="7">
    <source>
        <dbReference type="Proteomes" id="UP000000448"/>
    </source>
</evidence>
<dbReference type="InterPro" id="IPR004695">
    <property type="entry name" value="SLAC1/Mae1/Ssu1/TehA"/>
</dbReference>
<feature type="transmembrane region" description="Helical" evidence="5">
    <location>
        <begin position="38"/>
        <end position="60"/>
    </location>
</feature>
<name>B9L994_NAUPA</name>
<gene>
    <name evidence="6" type="ordered locus">NAMH_0799</name>
</gene>
<dbReference type="OrthoDB" id="309023at2"/>
<feature type="transmembrane region" description="Helical" evidence="5">
    <location>
        <begin position="312"/>
        <end position="333"/>
    </location>
</feature>
<evidence type="ECO:0000256" key="5">
    <source>
        <dbReference type="SAM" id="Phobius"/>
    </source>
</evidence>
<evidence type="ECO:0000313" key="6">
    <source>
        <dbReference type="EMBL" id="ACM92953.1"/>
    </source>
</evidence>
<evidence type="ECO:0000256" key="4">
    <source>
        <dbReference type="ARBA" id="ARBA00023136"/>
    </source>
</evidence>
<protein>
    <submittedName>
        <fullName evidence="6">C4-dicarboxylate transporter/malic acid transport protein</fullName>
    </submittedName>
</protein>